<feature type="compositionally biased region" description="Basic residues" evidence="1">
    <location>
        <begin position="259"/>
        <end position="269"/>
    </location>
</feature>
<dbReference type="STRING" id="181874.A0A409X8M0"/>
<feature type="region of interest" description="Disordered" evidence="1">
    <location>
        <begin position="1"/>
        <end position="75"/>
    </location>
</feature>
<dbReference type="InParanoid" id="A0A409X8M0"/>
<comment type="caution">
    <text evidence="2">The sequence shown here is derived from an EMBL/GenBank/DDBJ whole genome shotgun (WGS) entry which is preliminary data.</text>
</comment>
<dbReference type="EMBL" id="NHTK01004366">
    <property type="protein sequence ID" value="PPQ87095.1"/>
    <property type="molecule type" value="Genomic_DNA"/>
</dbReference>
<feature type="compositionally biased region" description="Basic and acidic residues" evidence="1">
    <location>
        <begin position="13"/>
        <end position="24"/>
    </location>
</feature>
<dbReference type="Proteomes" id="UP000284842">
    <property type="component" value="Unassembled WGS sequence"/>
</dbReference>
<name>A0A409X8M0_9AGAR</name>
<evidence type="ECO:0000256" key="1">
    <source>
        <dbReference type="SAM" id="MobiDB-lite"/>
    </source>
</evidence>
<organism evidence="2 3">
    <name type="scientific">Panaeolus cyanescens</name>
    <dbReference type="NCBI Taxonomy" id="181874"/>
    <lineage>
        <taxon>Eukaryota</taxon>
        <taxon>Fungi</taxon>
        <taxon>Dikarya</taxon>
        <taxon>Basidiomycota</taxon>
        <taxon>Agaricomycotina</taxon>
        <taxon>Agaricomycetes</taxon>
        <taxon>Agaricomycetidae</taxon>
        <taxon>Agaricales</taxon>
        <taxon>Agaricineae</taxon>
        <taxon>Galeropsidaceae</taxon>
        <taxon>Panaeolus</taxon>
    </lineage>
</organism>
<protein>
    <submittedName>
        <fullName evidence="2">Uncharacterized protein</fullName>
    </submittedName>
</protein>
<evidence type="ECO:0000313" key="2">
    <source>
        <dbReference type="EMBL" id="PPQ87095.1"/>
    </source>
</evidence>
<feature type="non-terminal residue" evidence="2">
    <location>
        <position position="281"/>
    </location>
</feature>
<feature type="region of interest" description="Disordered" evidence="1">
    <location>
        <begin position="248"/>
        <end position="281"/>
    </location>
</feature>
<feature type="compositionally biased region" description="Basic and acidic residues" evidence="1">
    <location>
        <begin position="248"/>
        <end position="258"/>
    </location>
</feature>
<proteinExistence type="predicted"/>
<evidence type="ECO:0000313" key="3">
    <source>
        <dbReference type="Proteomes" id="UP000284842"/>
    </source>
</evidence>
<feature type="compositionally biased region" description="Low complexity" evidence="1">
    <location>
        <begin position="25"/>
        <end position="45"/>
    </location>
</feature>
<keyword evidence="3" id="KW-1185">Reference proteome</keyword>
<accession>A0A409X8M0</accession>
<dbReference type="AlphaFoldDB" id="A0A409X8M0"/>
<reference evidence="2 3" key="1">
    <citation type="journal article" date="2018" name="Evol. Lett.">
        <title>Horizontal gene cluster transfer increased hallucinogenic mushroom diversity.</title>
        <authorList>
            <person name="Reynolds H.T."/>
            <person name="Vijayakumar V."/>
            <person name="Gluck-Thaler E."/>
            <person name="Korotkin H.B."/>
            <person name="Matheny P.B."/>
            <person name="Slot J.C."/>
        </authorList>
    </citation>
    <scope>NUCLEOTIDE SEQUENCE [LARGE SCALE GENOMIC DNA]</scope>
    <source>
        <strain evidence="2 3">2629</strain>
    </source>
</reference>
<gene>
    <name evidence="2" type="ORF">CVT24_012174</name>
</gene>
<sequence>MTSRPAKENTPAKSDKRSKGDKSSSNRGKSGTATASTTAKLATPAVQPLNPSKTTTPATTHTTKRGPLQFLDPNTLPVVTVPPSVQPMHRTVSAGSTSTAPSDAAPLTPAGQMDQSGFVLAQETESPLVRELREQIQLHSPPAAVLPPASHFVTGDIPRPNRIRNLQNAMGLQHNKPLYTTCRRVVRNVVGMIEGAYKDQWKDLDSEFVTQVKNMAKARLPHLGRYRNGWATEVIMIRSNKSKRYYDRVLEKDPDGAKRKARAAARKHAKSDDDGSDGEDE</sequence>
<dbReference type="OrthoDB" id="3063474at2759"/>